<evidence type="ECO:0000313" key="1">
    <source>
        <dbReference type="EMBL" id="CAG8846835.1"/>
    </source>
</evidence>
<comment type="caution">
    <text evidence="1">The sequence shown here is derived from an EMBL/GenBank/DDBJ whole genome shotgun (WGS) entry which is preliminary data.</text>
</comment>
<feature type="non-terminal residue" evidence="1">
    <location>
        <position position="101"/>
    </location>
</feature>
<feature type="non-terminal residue" evidence="1">
    <location>
        <position position="1"/>
    </location>
</feature>
<sequence>KDKQLDVMTQNKNLTNAQVSNVISQMWKNEKKETKLYWKKLADSMKLKHMQNYPDYVYKPKKRMKNASVIKAKILALAHKELSTEPSLSINNQPNINDISY</sequence>
<organism evidence="1 2">
    <name type="scientific">Racocetra persica</name>
    <dbReference type="NCBI Taxonomy" id="160502"/>
    <lineage>
        <taxon>Eukaryota</taxon>
        <taxon>Fungi</taxon>
        <taxon>Fungi incertae sedis</taxon>
        <taxon>Mucoromycota</taxon>
        <taxon>Glomeromycotina</taxon>
        <taxon>Glomeromycetes</taxon>
        <taxon>Diversisporales</taxon>
        <taxon>Gigasporaceae</taxon>
        <taxon>Racocetra</taxon>
    </lineage>
</organism>
<dbReference type="Proteomes" id="UP000789920">
    <property type="component" value="Unassembled WGS sequence"/>
</dbReference>
<dbReference type="EMBL" id="CAJVQC010153089">
    <property type="protein sequence ID" value="CAG8846835.1"/>
    <property type="molecule type" value="Genomic_DNA"/>
</dbReference>
<name>A0ACA9ST54_9GLOM</name>
<reference evidence="1" key="1">
    <citation type="submission" date="2021-06" db="EMBL/GenBank/DDBJ databases">
        <authorList>
            <person name="Kallberg Y."/>
            <person name="Tangrot J."/>
            <person name="Rosling A."/>
        </authorList>
    </citation>
    <scope>NUCLEOTIDE SEQUENCE</scope>
    <source>
        <strain evidence="1">MA461A</strain>
    </source>
</reference>
<evidence type="ECO:0000313" key="2">
    <source>
        <dbReference type="Proteomes" id="UP000789920"/>
    </source>
</evidence>
<protein>
    <submittedName>
        <fullName evidence="1">35971_t:CDS:1</fullName>
    </submittedName>
</protein>
<keyword evidence="2" id="KW-1185">Reference proteome</keyword>
<accession>A0ACA9ST54</accession>
<proteinExistence type="predicted"/>
<gene>
    <name evidence="1" type="ORF">RPERSI_LOCUS34337</name>
</gene>